<proteinExistence type="predicted"/>
<evidence type="ECO:0000313" key="1">
    <source>
        <dbReference type="EMBL" id="KAH9804281.1"/>
    </source>
</evidence>
<accession>A0ACB8P2F2</accession>
<dbReference type="Proteomes" id="UP000829398">
    <property type="component" value="Chromosome 1"/>
</dbReference>
<sequence length="481" mass="53731">MSSNREEPLTFASSSPITVSDQLDNNSYHTDPSSHIGSASNSFQNDTFLSESSASINLDVEFGFSRPEFRLCQLAGTVDFYERHVFVCYKNPSVWPPRIEAAEFDRLPRLLSAAVGARKPDMKREDILGHLICRSTVYLKFLIMLMFGQLIVIRFGHMTRLTICEGHDGTETSNGDVLIFPDMIRYRRLTHFDVDTFVEEVLVKNSEWLPGTPEKLKGWYVFVCSHASRDRRCGVCGPPLVSRFKEEIETHGLLGKVSVSPCSHIGGHKYAGNVIIFGSNVNGEVTGHWYGYVAPDDVPTLLEQHIGKGEIVDWLWSSNGKFNADIFRGQMGLSSEEQKKFLELRLQLNGETNMESNNKEVAGKQLNGDNITACRSQVDVMSCCQENGDTCCQNTQSTVFPEKIDNPDADERAMKVSTDKKRSGKKLVSRSSSSKGAFTRKVCAMPTWLESWEREDTYAVLAVACAVVSVAVAYSCYKQLS</sequence>
<dbReference type="EMBL" id="CM039170">
    <property type="protein sequence ID" value="KAH9804281.1"/>
    <property type="molecule type" value="Genomic_DNA"/>
</dbReference>
<organism evidence="1 2">
    <name type="scientific">Citrus sinensis</name>
    <name type="common">Sweet orange</name>
    <name type="synonym">Citrus aurantium var. sinensis</name>
    <dbReference type="NCBI Taxonomy" id="2711"/>
    <lineage>
        <taxon>Eukaryota</taxon>
        <taxon>Viridiplantae</taxon>
        <taxon>Streptophyta</taxon>
        <taxon>Embryophyta</taxon>
        <taxon>Tracheophyta</taxon>
        <taxon>Spermatophyta</taxon>
        <taxon>Magnoliopsida</taxon>
        <taxon>eudicotyledons</taxon>
        <taxon>Gunneridae</taxon>
        <taxon>Pentapetalae</taxon>
        <taxon>rosids</taxon>
        <taxon>malvids</taxon>
        <taxon>Sapindales</taxon>
        <taxon>Rutaceae</taxon>
        <taxon>Aurantioideae</taxon>
        <taxon>Citrus</taxon>
    </lineage>
</organism>
<comment type="caution">
    <text evidence="1">The sequence shown here is derived from an EMBL/GenBank/DDBJ whole genome shotgun (WGS) entry which is preliminary data.</text>
</comment>
<name>A0ACB8P2F2_CITSI</name>
<evidence type="ECO:0000313" key="2">
    <source>
        <dbReference type="Proteomes" id="UP000829398"/>
    </source>
</evidence>
<protein>
    <submittedName>
        <fullName evidence="1">Sucrase-like protein</fullName>
    </submittedName>
</protein>
<keyword evidence="2" id="KW-1185">Reference proteome</keyword>
<gene>
    <name evidence="1" type="ORF">KPL71_002081</name>
</gene>
<reference evidence="2" key="1">
    <citation type="journal article" date="2023" name="Hortic. Res.">
        <title>A chromosome-level phased genome enabling allele-level studies in sweet orange: a case study on citrus Huanglongbing tolerance.</title>
        <authorList>
            <person name="Wu B."/>
            <person name="Yu Q."/>
            <person name="Deng Z."/>
            <person name="Duan Y."/>
            <person name="Luo F."/>
            <person name="Gmitter F. Jr."/>
        </authorList>
    </citation>
    <scope>NUCLEOTIDE SEQUENCE [LARGE SCALE GENOMIC DNA]</scope>
    <source>
        <strain evidence="2">cv. Valencia</strain>
    </source>
</reference>